<dbReference type="EMBL" id="VMVH01000149">
    <property type="protein sequence ID" value="TVW24812.1"/>
    <property type="molecule type" value="Genomic_DNA"/>
</dbReference>
<proteinExistence type="predicted"/>
<evidence type="ECO:0000313" key="1">
    <source>
        <dbReference type="EMBL" id="TVW24812.1"/>
    </source>
</evidence>
<organism evidence="1 2">
    <name type="scientific">Streptococcus pneumoniae</name>
    <dbReference type="NCBI Taxonomy" id="1313"/>
    <lineage>
        <taxon>Bacteria</taxon>
        <taxon>Bacillati</taxon>
        <taxon>Bacillota</taxon>
        <taxon>Bacilli</taxon>
        <taxon>Lactobacillales</taxon>
        <taxon>Streptococcaceae</taxon>
        <taxon>Streptococcus</taxon>
    </lineage>
</organism>
<protein>
    <submittedName>
        <fullName evidence="1">Uncharacterized protein</fullName>
    </submittedName>
</protein>
<reference evidence="1 2" key="1">
    <citation type="submission" date="2019-07" db="EMBL/GenBank/DDBJ databases">
        <authorList>
            <person name="Mohale T."/>
        </authorList>
    </citation>
    <scope>NUCLEOTIDE SEQUENCE [LARGE SCALE GENOMIC DNA]</scope>
    <source>
        <strain evidence="1 2">NTPn 189</strain>
    </source>
</reference>
<sequence length="77" mass="9361">MFYIFYEFCINLFLVMCCNSAIMDLFLFVFTQFILYYQKNKVRILFLTFDNFTDSLVLHSACTKCLHRLLRKDHVHC</sequence>
<comment type="caution">
    <text evidence="1">The sequence shown here is derived from an EMBL/GenBank/DDBJ whole genome shotgun (WGS) entry which is preliminary data.</text>
</comment>
<accession>A0A8B5XP72</accession>
<gene>
    <name evidence="1" type="ORF">AZK02_11050</name>
</gene>
<dbReference type="AlphaFoldDB" id="A0A8B5XP72"/>
<evidence type="ECO:0000313" key="2">
    <source>
        <dbReference type="Proteomes" id="UP000318940"/>
    </source>
</evidence>
<name>A0A8B5XP72_STREE</name>
<dbReference type="Proteomes" id="UP000318940">
    <property type="component" value="Unassembled WGS sequence"/>
</dbReference>